<comment type="caution">
    <text evidence="5">The sequence shown here is derived from an EMBL/GenBank/DDBJ whole genome shotgun (WGS) entry which is preliminary data.</text>
</comment>
<protein>
    <recommendedName>
        <fullName evidence="4">Ketoreductase domain-containing protein</fullName>
    </recommendedName>
</protein>
<accession>A0ABR3GEN8</accession>
<sequence>MFFIPRIPHPTLKFLPRFYTTVVTPPALFGKHALVTGGSRGIGLGISQAFAAAGASVMLVARGTERLAAAQKTLAGGPHRVVAGDVSDVEFWDYVRKQEKNIDILVNAAGVTHYSLLMATDSRVIEEVVRTNLMGCIYGCKAVLKNMVRRKGGCIINISSVMGLKGGKGSAAYAASKAGVIGLTRALAQEVGPSAIRVNAIIPGYIATEMTDGMTADAMAHTLSTTPLRRLGTTEEIASAALFLATNGFTNGSQIVVDGGLSSM</sequence>
<dbReference type="InterPro" id="IPR002347">
    <property type="entry name" value="SDR_fam"/>
</dbReference>
<dbReference type="InterPro" id="IPR036291">
    <property type="entry name" value="NAD(P)-bd_dom_sf"/>
</dbReference>
<dbReference type="InterPro" id="IPR020904">
    <property type="entry name" value="Sc_DH/Rdtase_CS"/>
</dbReference>
<evidence type="ECO:0000256" key="1">
    <source>
        <dbReference type="ARBA" id="ARBA00006484"/>
    </source>
</evidence>
<keyword evidence="6" id="KW-1185">Reference proteome</keyword>
<dbReference type="PANTHER" id="PTHR42760">
    <property type="entry name" value="SHORT-CHAIN DEHYDROGENASES/REDUCTASES FAMILY MEMBER"/>
    <property type="match status" value="1"/>
</dbReference>
<dbReference type="PROSITE" id="PS00061">
    <property type="entry name" value="ADH_SHORT"/>
    <property type="match status" value="1"/>
</dbReference>
<feature type="domain" description="Ketoreductase" evidence="4">
    <location>
        <begin position="31"/>
        <end position="204"/>
    </location>
</feature>
<dbReference type="Pfam" id="PF13561">
    <property type="entry name" value="adh_short_C2"/>
    <property type="match status" value="1"/>
</dbReference>
<dbReference type="PANTHER" id="PTHR42760:SF133">
    <property type="entry name" value="3-OXOACYL-[ACYL-CARRIER-PROTEIN] REDUCTASE"/>
    <property type="match status" value="1"/>
</dbReference>
<comment type="similarity">
    <text evidence="1">Belongs to the short-chain dehydrogenases/reductases (SDR) family.</text>
</comment>
<dbReference type="Proteomes" id="UP001447188">
    <property type="component" value="Unassembled WGS sequence"/>
</dbReference>
<evidence type="ECO:0000256" key="3">
    <source>
        <dbReference type="ARBA" id="ARBA00023002"/>
    </source>
</evidence>
<dbReference type="PRINTS" id="PR00080">
    <property type="entry name" value="SDRFAMILY"/>
</dbReference>
<name>A0ABR3GEN8_9PEZI</name>
<dbReference type="SUPFAM" id="SSF51735">
    <property type="entry name" value="NAD(P)-binding Rossmann-fold domains"/>
    <property type="match status" value="1"/>
</dbReference>
<keyword evidence="3" id="KW-0560">Oxidoreductase</keyword>
<dbReference type="EMBL" id="JBBBZM010000096">
    <property type="protein sequence ID" value="KAL0634380.1"/>
    <property type="molecule type" value="Genomic_DNA"/>
</dbReference>
<evidence type="ECO:0000313" key="5">
    <source>
        <dbReference type="EMBL" id="KAL0634380.1"/>
    </source>
</evidence>
<proteinExistence type="inferred from homology"/>
<evidence type="ECO:0000256" key="2">
    <source>
        <dbReference type="ARBA" id="ARBA00022857"/>
    </source>
</evidence>
<reference evidence="5 6" key="1">
    <citation type="submission" date="2024-02" db="EMBL/GenBank/DDBJ databases">
        <title>Discinaceae phylogenomics.</title>
        <authorList>
            <person name="Dirks A.C."/>
            <person name="James T.Y."/>
        </authorList>
    </citation>
    <scope>NUCLEOTIDE SEQUENCE [LARGE SCALE GENOMIC DNA]</scope>
    <source>
        <strain evidence="5 6">ACD0624</strain>
    </source>
</reference>
<dbReference type="SMART" id="SM00822">
    <property type="entry name" value="PKS_KR"/>
    <property type="match status" value="1"/>
</dbReference>
<evidence type="ECO:0000313" key="6">
    <source>
        <dbReference type="Proteomes" id="UP001447188"/>
    </source>
</evidence>
<evidence type="ECO:0000259" key="4">
    <source>
        <dbReference type="SMART" id="SM00822"/>
    </source>
</evidence>
<gene>
    <name evidence="5" type="ORF">Q9L58_006701</name>
</gene>
<keyword evidence="2" id="KW-0521">NADP</keyword>
<dbReference type="PRINTS" id="PR00081">
    <property type="entry name" value="GDHRDH"/>
</dbReference>
<dbReference type="Gene3D" id="3.40.50.720">
    <property type="entry name" value="NAD(P)-binding Rossmann-like Domain"/>
    <property type="match status" value="1"/>
</dbReference>
<organism evidence="5 6">
    <name type="scientific">Discina gigas</name>
    <dbReference type="NCBI Taxonomy" id="1032678"/>
    <lineage>
        <taxon>Eukaryota</taxon>
        <taxon>Fungi</taxon>
        <taxon>Dikarya</taxon>
        <taxon>Ascomycota</taxon>
        <taxon>Pezizomycotina</taxon>
        <taxon>Pezizomycetes</taxon>
        <taxon>Pezizales</taxon>
        <taxon>Discinaceae</taxon>
        <taxon>Discina</taxon>
    </lineage>
</organism>
<dbReference type="InterPro" id="IPR057326">
    <property type="entry name" value="KR_dom"/>
</dbReference>